<dbReference type="InterPro" id="IPR001387">
    <property type="entry name" value="Cro/C1-type_HTH"/>
</dbReference>
<dbReference type="InterPro" id="IPR010982">
    <property type="entry name" value="Lambda_DNA-bd_dom_sf"/>
</dbReference>
<evidence type="ECO:0000259" key="1">
    <source>
        <dbReference type="Pfam" id="PF09722"/>
    </source>
</evidence>
<sequence length="124" mass="13942">MKPDPNNVNTRDVLNKAVRNAYSYLNLSQSDLSKITGVSKPQISRLIKNGASCINEGTKEWECALLFIRSIRGLEAIIGEDPSQAHEWLYHYNRHLGGTPIDMLKNIQGLNEVVQYLDAMRGLT</sequence>
<evidence type="ECO:0000313" key="4">
    <source>
        <dbReference type="Proteomes" id="UP000051494"/>
    </source>
</evidence>
<dbReference type="Pfam" id="PF09722">
    <property type="entry name" value="Xre_MbcA_ParS_C"/>
    <property type="match status" value="1"/>
</dbReference>
<evidence type="ECO:0000313" key="2">
    <source>
        <dbReference type="EMBL" id="KRG17239.1"/>
    </source>
</evidence>
<reference evidence="3" key="2">
    <citation type="journal article" date="2016" name="Genome Announc.">
        <title>Draft Genome Sequences of Two Novel Amoeba-Resistant Intranuclear Bacteria, 'Candidatus Berkiella cookevillensis' and 'Candidatus Berkiella aquae'.</title>
        <authorList>
            <person name="Mehari Y.T."/>
            <person name="Arivett B.A."/>
            <person name="Farone A.L."/>
            <person name="Gunderson J.H."/>
            <person name="Farone M.B."/>
        </authorList>
    </citation>
    <scope>NUCLEOTIDE SEQUENCE</scope>
    <source>
        <strain evidence="3">CC99</strain>
    </source>
</reference>
<comment type="caution">
    <text evidence="2">The sequence shown here is derived from an EMBL/GenBank/DDBJ whole genome shotgun (WGS) entry which is preliminary data.</text>
</comment>
<gene>
    <name evidence="3" type="ORF">CC99x_012615</name>
    <name evidence="2" type="ORF">CC99x_02526</name>
</gene>
<feature type="domain" description="Antitoxin Xre/MbcA/ParS-like toxin-binding" evidence="1">
    <location>
        <begin position="74"/>
        <end position="122"/>
    </location>
</feature>
<dbReference type="EMBL" id="LKHV02000002">
    <property type="protein sequence ID" value="MCS5709741.1"/>
    <property type="molecule type" value="Genomic_DNA"/>
</dbReference>
<organism evidence="2">
    <name type="scientific">Candidatus Berkiella cookevillensis</name>
    <dbReference type="NCBI Taxonomy" id="437022"/>
    <lineage>
        <taxon>Bacteria</taxon>
        <taxon>Pseudomonadati</taxon>
        <taxon>Pseudomonadota</taxon>
        <taxon>Gammaproteobacteria</taxon>
        <taxon>Candidatus Berkiellales</taxon>
        <taxon>Candidatus Berkiellaceae</taxon>
        <taxon>Candidatus Berkiella</taxon>
    </lineage>
</organism>
<protein>
    <submittedName>
        <fullName evidence="3">XRE family transcriptional regulator</fullName>
    </submittedName>
</protein>
<dbReference type="Gene3D" id="1.10.260.40">
    <property type="entry name" value="lambda repressor-like DNA-binding domains"/>
    <property type="match status" value="1"/>
</dbReference>
<dbReference type="InterPro" id="IPR024467">
    <property type="entry name" value="Xre/MbcA/ParS-like_toxin-bd"/>
</dbReference>
<dbReference type="SUPFAM" id="SSF47413">
    <property type="entry name" value="lambda repressor-like DNA-binding domains"/>
    <property type="match status" value="1"/>
</dbReference>
<dbReference type="OrthoDB" id="565125at2"/>
<evidence type="ECO:0000313" key="3">
    <source>
        <dbReference type="EMBL" id="MCS5709741.1"/>
    </source>
</evidence>
<accession>A0A0Q9YKM0</accession>
<dbReference type="STRING" id="437022.CC99x_02526"/>
<dbReference type="AlphaFoldDB" id="A0A0Q9YKM0"/>
<dbReference type="CDD" id="cd00093">
    <property type="entry name" value="HTH_XRE"/>
    <property type="match status" value="1"/>
</dbReference>
<reference evidence="3" key="3">
    <citation type="submission" date="2021-06" db="EMBL/GenBank/DDBJ databases">
        <title>Genomic Description and Analysis of Intracellular Bacteria, Candidatus Berkiella cookevillensis and Candidatus Berkiella aquae.</title>
        <authorList>
            <person name="Kidane D.T."/>
            <person name="Mehari Y.T."/>
            <person name="Rice F.C."/>
            <person name="Arivett B.A."/>
            <person name="Farone A.L."/>
            <person name="Berk S.G."/>
            <person name="Farone M.B."/>
        </authorList>
    </citation>
    <scope>NUCLEOTIDE SEQUENCE</scope>
    <source>
        <strain evidence="3">CC99</strain>
    </source>
</reference>
<keyword evidence="4" id="KW-1185">Reference proteome</keyword>
<dbReference type="EMBL" id="LKHV01000023">
    <property type="protein sequence ID" value="KRG17239.1"/>
    <property type="molecule type" value="Genomic_DNA"/>
</dbReference>
<name>A0A0Q9YKM0_9GAMM</name>
<dbReference type="RefSeq" id="WP_057625606.1">
    <property type="nucleotide sequence ID" value="NZ_LKHV02000002.1"/>
</dbReference>
<proteinExistence type="predicted"/>
<reference evidence="2" key="1">
    <citation type="submission" date="2015-09" db="EMBL/GenBank/DDBJ databases">
        <title>Draft Genome Sequences of Two Novel Amoeba-resistant Intranuclear Bacteria, Candidatus Berkiella cookevillensis and Candidatus Berkiella aquae.</title>
        <authorList>
            <person name="Mehari Y.T."/>
            <person name="Arivett B.A."/>
            <person name="Farone A.L."/>
            <person name="Gunderson J.H."/>
            <person name="Farone M.B."/>
        </authorList>
    </citation>
    <scope>NUCLEOTIDE SEQUENCE [LARGE SCALE GENOMIC DNA]</scope>
    <source>
        <strain evidence="2">CC99</strain>
    </source>
</reference>
<dbReference type="Proteomes" id="UP000051494">
    <property type="component" value="Unassembled WGS sequence"/>
</dbReference>
<dbReference type="GO" id="GO:0003677">
    <property type="term" value="F:DNA binding"/>
    <property type="evidence" value="ECO:0007669"/>
    <property type="project" value="InterPro"/>
</dbReference>